<protein>
    <submittedName>
        <fullName evidence="1">Uncharacterized protein</fullName>
    </submittedName>
</protein>
<dbReference type="EMBL" id="JANBOI010000122">
    <property type="protein sequence ID" value="KAJ1733683.1"/>
    <property type="molecule type" value="Genomic_DNA"/>
</dbReference>
<gene>
    <name evidence="1" type="ORF">LPJ61_001436</name>
</gene>
<accession>A0A9W8CXA6</accession>
<dbReference type="AlphaFoldDB" id="A0A9W8CXA6"/>
<sequence length="64" mass="7014">PEFSKAQMADGSRLIERFLAEFAGTPGLEGMPPDGVAQRVNELRAKYDSDIATNPWVQHVIATL</sequence>
<keyword evidence="2" id="KW-1185">Reference proteome</keyword>
<reference evidence="1" key="1">
    <citation type="submission" date="2022-07" db="EMBL/GenBank/DDBJ databases">
        <title>Phylogenomic reconstructions and comparative analyses of Kickxellomycotina fungi.</title>
        <authorList>
            <person name="Reynolds N.K."/>
            <person name="Stajich J.E."/>
            <person name="Barry K."/>
            <person name="Grigoriev I.V."/>
            <person name="Crous P."/>
            <person name="Smith M.E."/>
        </authorList>
    </citation>
    <scope>NUCLEOTIDE SEQUENCE</scope>
    <source>
        <strain evidence="1">BCRC 34381</strain>
    </source>
</reference>
<evidence type="ECO:0000313" key="2">
    <source>
        <dbReference type="Proteomes" id="UP001143981"/>
    </source>
</evidence>
<evidence type="ECO:0000313" key="1">
    <source>
        <dbReference type="EMBL" id="KAJ1733683.1"/>
    </source>
</evidence>
<dbReference type="OrthoDB" id="295033at2759"/>
<organism evidence="1 2">
    <name type="scientific">Coemansia biformis</name>
    <dbReference type="NCBI Taxonomy" id="1286918"/>
    <lineage>
        <taxon>Eukaryota</taxon>
        <taxon>Fungi</taxon>
        <taxon>Fungi incertae sedis</taxon>
        <taxon>Zoopagomycota</taxon>
        <taxon>Kickxellomycotina</taxon>
        <taxon>Kickxellomycetes</taxon>
        <taxon>Kickxellales</taxon>
        <taxon>Kickxellaceae</taxon>
        <taxon>Coemansia</taxon>
    </lineage>
</organism>
<feature type="non-terminal residue" evidence="1">
    <location>
        <position position="1"/>
    </location>
</feature>
<comment type="caution">
    <text evidence="1">The sequence shown here is derived from an EMBL/GenBank/DDBJ whole genome shotgun (WGS) entry which is preliminary data.</text>
</comment>
<dbReference type="Proteomes" id="UP001143981">
    <property type="component" value="Unassembled WGS sequence"/>
</dbReference>
<name>A0A9W8CXA6_9FUNG</name>
<proteinExistence type="predicted"/>